<evidence type="ECO:0000256" key="9">
    <source>
        <dbReference type="RuleBase" id="RU367081"/>
    </source>
</evidence>
<sequence>MNYILIIFSLLITNIILLGSLVNVFENRLPAFFAKTIRYGKFACKRKPSKLYEKFIYEVPKSWFRHFYILAVFVYTYIFYIVTNTYIFRQDIPNWFTYMLKTLCGEERYAYASATKTYIAIALMTLQVYRRFYDTHFISIFGKSSKINFITYLVGLYHYVACGLAIICEAPKFADYSSEKAETVNVADVTSIDIFSIFLFLWAWWHQHTTTKILADLRKNKEGVVVTDAYNLPEGDWFSYLTAPHQTAEILMYGSITILLWPNTTWFFVFIWVLSNQVETILLSHWWYQETFDKFPKTRKALIPFIY</sequence>
<accession>A0ABQ9K383</accession>
<proteinExistence type="inferred from homology"/>
<dbReference type="InterPro" id="IPR039698">
    <property type="entry name" value="Dfg10/SRD5A3"/>
</dbReference>
<comment type="pathway">
    <text evidence="9">Protein modification; protein glycosylation.</text>
</comment>
<keyword evidence="9" id="KW-0256">Endoplasmic reticulum</keyword>
<keyword evidence="9" id="KW-0521">NADP</keyword>
<evidence type="ECO:0000256" key="5">
    <source>
        <dbReference type="ARBA" id="ARBA00023136"/>
    </source>
</evidence>
<comment type="function">
    <text evidence="9">Plays a key role in early steps of protein N-linked glycosylation by being involved in the conversion of polyprenol into dolichol. Acts as a polyprenal reductase that mediates the reduction of polyprenal into dolichal in a NADP-dependent mechanism. Dolichols are required for the synthesis of dolichol-linked monosaccharides and the oligosaccharide precursor used for N-glycosylation.</text>
</comment>
<name>A0ABQ9K383_9CUCU</name>
<feature type="transmembrane region" description="Helical" evidence="9">
    <location>
        <begin position="108"/>
        <end position="129"/>
    </location>
</feature>
<organism evidence="11 12">
    <name type="scientific">Molorchus minor</name>
    <dbReference type="NCBI Taxonomy" id="1323400"/>
    <lineage>
        <taxon>Eukaryota</taxon>
        <taxon>Metazoa</taxon>
        <taxon>Ecdysozoa</taxon>
        <taxon>Arthropoda</taxon>
        <taxon>Hexapoda</taxon>
        <taxon>Insecta</taxon>
        <taxon>Pterygota</taxon>
        <taxon>Neoptera</taxon>
        <taxon>Endopterygota</taxon>
        <taxon>Coleoptera</taxon>
        <taxon>Polyphaga</taxon>
        <taxon>Cucujiformia</taxon>
        <taxon>Chrysomeloidea</taxon>
        <taxon>Cerambycidae</taxon>
        <taxon>Lamiinae</taxon>
        <taxon>Monochamini</taxon>
        <taxon>Molorchus</taxon>
    </lineage>
</organism>
<keyword evidence="3 9" id="KW-0812">Transmembrane</keyword>
<keyword evidence="4 9" id="KW-1133">Transmembrane helix</keyword>
<dbReference type="PANTHER" id="PTHR14624:SF0">
    <property type="entry name" value="POLYPRENOL REDUCTASE"/>
    <property type="match status" value="1"/>
</dbReference>
<comment type="subcellular location">
    <subcellularLocation>
        <location evidence="1">Endomembrane system</location>
        <topology evidence="1">Multi-pass membrane protein</topology>
    </subcellularLocation>
    <subcellularLocation>
        <location evidence="9">Endoplasmic reticulum membrane</location>
    </subcellularLocation>
</comment>
<dbReference type="Pfam" id="PF02544">
    <property type="entry name" value="Steroid_dh"/>
    <property type="match status" value="1"/>
</dbReference>
<feature type="transmembrane region" description="Helical" evidence="9">
    <location>
        <begin position="250"/>
        <end position="274"/>
    </location>
</feature>
<feature type="domain" description="3-oxo-5-alpha-steroid 4-dehydrogenase C-terminal" evidence="10">
    <location>
        <begin position="194"/>
        <end position="307"/>
    </location>
</feature>
<keyword evidence="5 9" id="KW-0472">Membrane</keyword>
<dbReference type="InterPro" id="IPR001104">
    <property type="entry name" value="3-oxo-5_a-steroid_4-DH_C"/>
</dbReference>
<feature type="transmembrane region" description="Helical" evidence="9">
    <location>
        <begin position="149"/>
        <end position="167"/>
    </location>
</feature>
<reference evidence="11" key="1">
    <citation type="journal article" date="2023" name="Insect Mol. Biol.">
        <title>Genome sequencing provides insights into the evolution of gene families encoding plant cell wall-degrading enzymes in longhorned beetles.</title>
        <authorList>
            <person name="Shin N.R."/>
            <person name="Okamura Y."/>
            <person name="Kirsch R."/>
            <person name="Pauchet Y."/>
        </authorList>
    </citation>
    <scope>NUCLEOTIDE SEQUENCE</scope>
    <source>
        <strain evidence="11">MMC_N1</strain>
    </source>
</reference>
<feature type="transmembrane region" description="Helical" evidence="9">
    <location>
        <begin position="6"/>
        <end position="25"/>
    </location>
</feature>
<comment type="caution">
    <text evidence="11">The sequence shown here is derived from an EMBL/GenBank/DDBJ whole genome shotgun (WGS) entry which is preliminary data.</text>
</comment>
<keyword evidence="9" id="KW-0560">Oxidoreductase</keyword>
<evidence type="ECO:0000256" key="6">
    <source>
        <dbReference type="ARBA" id="ARBA00046320"/>
    </source>
</evidence>
<evidence type="ECO:0000313" key="11">
    <source>
        <dbReference type="EMBL" id="KAJ8984552.1"/>
    </source>
</evidence>
<feature type="transmembrane region" description="Helical" evidence="9">
    <location>
        <begin position="187"/>
        <end position="205"/>
    </location>
</feature>
<dbReference type="Proteomes" id="UP001162164">
    <property type="component" value="Unassembled WGS sequence"/>
</dbReference>
<dbReference type="EMBL" id="JAPWTJ010000032">
    <property type="protein sequence ID" value="KAJ8984552.1"/>
    <property type="molecule type" value="Genomic_DNA"/>
</dbReference>
<keyword evidence="12" id="KW-1185">Reference proteome</keyword>
<evidence type="ECO:0000256" key="2">
    <source>
        <dbReference type="ARBA" id="ARBA00012522"/>
    </source>
</evidence>
<evidence type="ECO:0000256" key="8">
    <source>
        <dbReference type="ARBA" id="ARBA00049427"/>
    </source>
</evidence>
<comment type="similarity">
    <text evidence="6 9">Belongs to the steroid 5-alpha reductase family. Polyprenal reductase subfamily.</text>
</comment>
<dbReference type="EC" id="1.3.1.94" evidence="2 9"/>
<evidence type="ECO:0000256" key="3">
    <source>
        <dbReference type="ARBA" id="ARBA00022692"/>
    </source>
</evidence>
<evidence type="ECO:0000256" key="1">
    <source>
        <dbReference type="ARBA" id="ARBA00004127"/>
    </source>
</evidence>
<evidence type="ECO:0000256" key="4">
    <source>
        <dbReference type="ARBA" id="ARBA00022989"/>
    </source>
</evidence>
<dbReference type="PANTHER" id="PTHR14624">
    <property type="entry name" value="DFG10 PROTEIN"/>
    <property type="match status" value="1"/>
</dbReference>
<evidence type="ECO:0000256" key="7">
    <source>
        <dbReference type="ARBA" id="ARBA00047186"/>
    </source>
</evidence>
<comment type="catalytic activity">
    <reaction evidence="8 9">
        <text>a di-trans,poly-cis-dolichal + NADP(+) = a di-trans,poly-cis-polyprenal + NADPH + H(+)</text>
        <dbReference type="Rhea" id="RHEA:80727"/>
        <dbReference type="Rhea" id="RHEA-COMP:19536"/>
        <dbReference type="Rhea" id="RHEA-COMP:19537"/>
        <dbReference type="ChEBI" id="CHEBI:15378"/>
        <dbReference type="ChEBI" id="CHEBI:57783"/>
        <dbReference type="ChEBI" id="CHEBI:58349"/>
        <dbReference type="ChEBI" id="CHEBI:231623"/>
        <dbReference type="ChEBI" id="CHEBI:231637"/>
        <dbReference type="EC" id="1.3.1.94"/>
    </reaction>
    <physiologicalReaction direction="right-to-left" evidence="8 9">
        <dbReference type="Rhea" id="RHEA:80729"/>
    </physiologicalReaction>
</comment>
<evidence type="ECO:0000313" key="12">
    <source>
        <dbReference type="Proteomes" id="UP001162164"/>
    </source>
</evidence>
<dbReference type="PROSITE" id="PS50244">
    <property type="entry name" value="S5A_REDUCTASE"/>
    <property type="match status" value="1"/>
</dbReference>
<feature type="transmembrane region" description="Helical" evidence="9">
    <location>
        <begin position="67"/>
        <end position="88"/>
    </location>
</feature>
<gene>
    <name evidence="11" type="ORF">NQ317_006838</name>
</gene>
<evidence type="ECO:0000259" key="10">
    <source>
        <dbReference type="Pfam" id="PF02544"/>
    </source>
</evidence>
<protein>
    <recommendedName>
        <fullName evidence="7 9">Polyprenal reductase</fullName>
        <ecNumber evidence="2 9">1.3.1.94</ecNumber>
    </recommendedName>
</protein>